<dbReference type="InterPro" id="IPR001706">
    <property type="entry name" value="Ribosomal_bL35"/>
</dbReference>
<dbReference type="SUPFAM" id="SSF143034">
    <property type="entry name" value="L35p-like"/>
    <property type="match status" value="1"/>
</dbReference>
<dbReference type="PANTHER" id="PTHR33343">
    <property type="entry name" value="54S RIBOSOMAL PROTEIN BL35M"/>
    <property type="match status" value="1"/>
</dbReference>
<dbReference type="GO" id="GO:0022625">
    <property type="term" value="C:cytosolic large ribosomal subunit"/>
    <property type="evidence" value="ECO:0007669"/>
    <property type="project" value="TreeGrafter"/>
</dbReference>
<evidence type="ECO:0000256" key="2">
    <source>
        <dbReference type="ARBA" id="ARBA00022980"/>
    </source>
</evidence>
<dbReference type="NCBIfam" id="TIGR00001">
    <property type="entry name" value="rpmI_bact"/>
    <property type="match status" value="1"/>
</dbReference>
<evidence type="ECO:0000256" key="5">
    <source>
        <dbReference type="HAMAP-Rule" id="MF_00514"/>
    </source>
</evidence>
<proteinExistence type="inferred from homology"/>
<protein>
    <recommendedName>
        <fullName evidence="4 5">Large ribosomal subunit protein bL35</fullName>
    </recommendedName>
</protein>
<dbReference type="AlphaFoldDB" id="A0A538UA88"/>
<comment type="similarity">
    <text evidence="1 5 6">Belongs to the bacterial ribosomal protein bL35 family.</text>
</comment>
<feature type="region of interest" description="Disordered" evidence="7">
    <location>
        <begin position="29"/>
        <end position="49"/>
    </location>
</feature>
<evidence type="ECO:0000313" key="9">
    <source>
        <dbReference type="Proteomes" id="UP000319771"/>
    </source>
</evidence>
<comment type="caution">
    <text evidence="8">The sequence shown here is derived from an EMBL/GenBank/DDBJ whole genome shotgun (WGS) entry which is preliminary data.</text>
</comment>
<feature type="compositionally biased region" description="Basic residues" evidence="7">
    <location>
        <begin position="29"/>
        <end position="44"/>
    </location>
</feature>
<dbReference type="PROSITE" id="PS00936">
    <property type="entry name" value="RIBOSOMAL_L35"/>
    <property type="match status" value="1"/>
</dbReference>
<dbReference type="FunFam" id="4.10.410.60:FF:000001">
    <property type="entry name" value="50S ribosomal protein L35"/>
    <property type="match status" value="1"/>
</dbReference>
<keyword evidence="3 5" id="KW-0687">Ribonucleoprotein</keyword>
<keyword evidence="2 5" id="KW-0689">Ribosomal protein</keyword>
<evidence type="ECO:0000256" key="1">
    <source>
        <dbReference type="ARBA" id="ARBA00006598"/>
    </source>
</evidence>
<dbReference type="GO" id="GO:0003735">
    <property type="term" value="F:structural constituent of ribosome"/>
    <property type="evidence" value="ECO:0007669"/>
    <property type="project" value="InterPro"/>
</dbReference>
<reference evidence="8 9" key="1">
    <citation type="journal article" date="2019" name="Nat. Microbiol.">
        <title>Mediterranean grassland soil C-N compound turnover is dependent on rainfall and depth, and is mediated by genomically divergent microorganisms.</title>
        <authorList>
            <person name="Diamond S."/>
            <person name="Andeer P.F."/>
            <person name="Li Z."/>
            <person name="Crits-Christoph A."/>
            <person name="Burstein D."/>
            <person name="Anantharaman K."/>
            <person name="Lane K.R."/>
            <person name="Thomas B.C."/>
            <person name="Pan C."/>
            <person name="Northen T.R."/>
            <person name="Banfield J.F."/>
        </authorList>
    </citation>
    <scope>NUCLEOTIDE SEQUENCE [LARGE SCALE GENOMIC DNA]</scope>
    <source>
        <strain evidence="8">WS_11</strain>
    </source>
</reference>
<sequence length="65" mass="7340">MPKMKTNRAAAKRFKLSGSGKAVRFSAGKRHGMIGKRRSRKRRLLGSSVVDPVDQARMQRMLGQR</sequence>
<organism evidence="8 9">
    <name type="scientific">Eiseniibacteriota bacterium</name>
    <dbReference type="NCBI Taxonomy" id="2212470"/>
    <lineage>
        <taxon>Bacteria</taxon>
        <taxon>Candidatus Eiseniibacteriota</taxon>
    </lineage>
</organism>
<dbReference type="GO" id="GO:0006412">
    <property type="term" value="P:translation"/>
    <property type="evidence" value="ECO:0007669"/>
    <property type="project" value="UniProtKB-UniRule"/>
</dbReference>
<dbReference type="Pfam" id="PF01632">
    <property type="entry name" value="Ribosomal_L35p"/>
    <property type="match status" value="1"/>
</dbReference>
<dbReference type="EMBL" id="VBPB01000093">
    <property type="protein sequence ID" value="TMQ72770.1"/>
    <property type="molecule type" value="Genomic_DNA"/>
</dbReference>
<dbReference type="InterPro" id="IPR018265">
    <property type="entry name" value="Ribosomal_bL35_CS"/>
</dbReference>
<name>A0A538UA88_UNCEI</name>
<dbReference type="Proteomes" id="UP000319771">
    <property type="component" value="Unassembled WGS sequence"/>
</dbReference>
<dbReference type="HAMAP" id="MF_00514">
    <property type="entry name" value="Ribosomal_bL35"/>
    <property type="match status" value="1"/>
</dbReference>
<dbReference type="Gene3D" id="4.10.410.60">
    <property type="match status" value="1"/>
</dbReference>
<accession>A0A538UA88</accession>
<gene>
    <name evidence="5 8" type="primary">rpmI</name>
    <name evidence="8" type="ORF">E6K81_06550</name>
</gene>
<dbReference type="PANTHER" id="PTHR33343:SF1">
    <property type="entry name" value="LARGE RIBOSOMAL SUBUNIT PROTEIN BL35M"/>
    <property type="match status" value="1"/>
</dbReference>
<evidence type="ECO:0000256" key="6">
    <source>
        <dbReference type="RuleBase" id="RU000568"/>
    </source>
</evidence>
<dbReference type="InterPro" id="IPR037229">
    <property type="entry name" value="Ribosomal_bL35_sf"/>
</dbReference>
<dbReference type="InterPro" id="IPR021137">
    <property type="entry name" value="Ribosomal_bL35-like"/>
</dbReference>
<evidence type="ECO:0000256" key="4">
    <source>
        <dbReference type="ARBA" id="ARBA00071664"/>
    </source>
</evidence>
<evidence type="ECO:0000256" key="3">
    <source>
        <dbReference type="ARBA" id="ARBA00023274"/>
    </source>
</evidence>
<evidence type="ECO:0000256" key="7">
    <source>
        <dbReference type="SAM" id="MobiDB-lite"/>
    </source>
</evidence>
<evidence type="ECO:0000313" key="8">
    <source>
        <dbReference type="EMBL" id="TMQ72770.1"/>
    </source>
</evidence>
<dbReference type="PRINTS" id="PR00064">
    <property type="entry name" value="RIBOSOMALL35"/>
</dbReference>